<dbReference type="Proteomes" id="UP000807469">
    <property type="component" value="Unassembled WGS sequence"/>
</dbReference>
<comment type="caution">
    <text evidence="1">The sequence shown here is derived from an EMBL/GenBank/DDBJ whole genome shotgun (WGS) entry which is preliminary data.</text>
</comment>
<evidence type="ECO:0000313" key="1">
    <source>
        <dbReference type="EMBL" id="KAF9470020.1"/>
    </source>
</evidence>
<reference evidence="1" key="1">
    <citation type="submission" date="2020-11" db="EMBL/GenBank/DDBJ databases">
        <authorList>
            <consortium name="DOE Joint Genome Institute"/>
            <person name="Ahrendt S."/>
            <person name="Riley R."/>
            <person name="Andreopoulos W."/>
            <person name="Labutti K."/>
            <person name="Pangilinan J."/>
            <person name="Ruiz-Duenas F.J."/>
            <person name="Barrasa J.M."/>
            <person name="Sanchez-Garcia M."/>
            <person name="Camarero S."/>
            <person name="Miyauchi S."/>
            <person name="Serrano A."/>
            <person name="Linde D."/>
            <person name="Babiker R."/>
            <person name="Drula E."/>
            <person name="Ayuso-Fernandez I."/>
            <person name="Pacheco R."/>
            <person name="Padilla G."/>
            <person name="Ferreira P."/>
            <person name="Barriuso J."/>
            <person name="Kellner H."/>
            <person name="Castanera R."/>
            <person name="Alfaro M."/>
            <person name="Ramirez L."/>
            <person name="Pisabarro A.G."/>
            <person name="Kuo A."/>
            <person name="Tritt A."/>
            <person name="Lipzen A."/>
            <person name="He G."/>
            <person name="Yan M."/>
            <person name="Ng V."/>
            <person name="Cullen D."/>
            <person name="Martin F."/>
            <person name="Rosso M.-N."/>
            <person name="Henrissat B."/>
            <person name="Hibbett D."/>
            <person name="Martinez A.T."/>
            <person name="Grigoriev I.V."/>
        </authorList>
    </citation>
    <scope>NUCLEOTIDE SEQUENCE</scope>
    <source>
        <strain evidence="1">CIRM-BRFM 674</strain>
    </source>
</reference>
<evidence type="ECO:0000313" key="2">
    <source>
        <dbReference type="Proteomes" id="UP000807469"/>
    </source>
</evidence>
<name>A0A9P6CQA1_9AGAR</name>
<gene>
    <name evidence="1" type="ORF">BDN70DRAFT_940193</name>
</gene>
<proteinExistence type="predicted"/>
<keyword evidence="2" id="KW-1185">Reference proteome</keyword>
<dbReference type="AlphaFoldDB" id="A0A9P6CQA1"/>
<sequence>MSTLEQSLGATRLADFFSPLSEGSTLDALPIIHSHSRCRYASNLSIDDPYAYAPFYWAVR</sequence>
<accession>A0A9P6CQA1</accession>
<protein>
    <submittedName>
        <fullName evidence="1">Uncharacterized protein</fullName>
    </submittedName>
</protein>
<dbReference type="EMBL" id="MU156424">
    <property type="protein sequence ID" value="KAF9470020.1"/>
    <property type="molecule type" value="Genomic_DNA"/>
</dbReference>
<organism evidence="1 2">
    <name type="scientific">Pholiota conissans</name>
    <dbReference type="NCBI Taxonomy" id="109636"/>
    <lineage>
        <taxon>Eukaryota</taxon>
        <taxon>Fungi</taxon>
        <taxon>Dikarya</taxon>
        <taxon>Basidiomycota</taxon>
        <taxon>Agaricomycotina</taxon>
        <taxon>Agaricomycetes</taxon>
        <taxon>Agaricomycetidae</taxon>
        <taxon>Agaricales</taxon>
        <taxon>Agaricineae</taxon>
        <taxon>Strophariaceae</taxon>
        <taxon>Pholiota</taxon>
    </lineage>
</organism>